<evidence type="ECO:0000313" key="4">
    <source>
        <dbReference type="Proteomes" id="UP001501074"/>
    </source>
</evidence>
<evidence type="ECO:0000259" key="2">
    <source>
        <dbReference type="SMART" id="SM00943"/>
    </source>
</evidence>
<dbReference type="InterPro" id="IPR015330">
    <property type="entry name" value="DNA_primase/pol_bifunc_N"/>
</dbReference>
<accession>A0ABP6ZWC1</accession>
<reference evidence="4" key="1">
    <citation type="journal article" date="2019" name="Int. J. Syst. Evol. Microbiol.">
        <title>The Global Catalogue of Microorganisms (GCM) 10K type strain sequencing project: providing services to taxonomists for standard genome sequencing and annotation.</title>
        <authorList>
            <consortium name="The Broad Institute Genomics Platform"/>
            <consortium name="The Broad Institute Genome Sequencing Center for Infectious Disease"/>
            <person name="Wu L."/>
            <person name="Ma J."/>
        </authorList>
    </citation>
    <scope>NUCLEOTIDE SEQUENCE [LARGE SCALE GENOMIC DNA]</scope>
    <source>
        <strain evidence="4">JCM 16902</strain>
    </source>
</reference>
<protein>
    <recommendedName>
        <fullName evidence="2">DNA primase/polymerase bifunctional N-terminal domain-containing protein</fullName>
    </recommendedName>
</protein>
<gene>
    <name evidence="3" type="ORF">GCM10022223_39000</name>
</gene>
<evidence type="ECO:0000313" key="3">
    <source>
        <dbReference type="EMBL" id="GAA3618439.1"/>
    </source>
</evidence>
<dbReference type="CDD" id="cd04859">
    <property type="entry name" value="Prim_Pol"/>
    <property type="match status" value="1"/>
</dbReference>
<comment type="caution">
    <text evidence="3">The sequence shown here is derived from an EMBL/GenBank/DDBJ whole genome shotgun (WGS) entry which is preliminary data.</text>
</comment>
<feature type="region of interest" description="Disordered" evidence="1">
    <location>
        <begin position="308"/>
        <end position="332"/>
    </location>
</feature>
<feature type="compositionally biased region" description="Polar residues" evidence="1">
    <location>
        <begin position="322"/>
        <end position="332"/>
    </location>
</feature>
<organism evidence="3 4">
    <name type="scientific">Kineosporia mesophila</name>
    <dbReference type="NCBI Taxonomy" id="566012"/>
    <lineage>
        <taxon>Bacteria</taxon>
        <taxon>Bacillati</taxon>
        <taxon>Actinomycetota</taxon>
        <taxon>Actinomycetes</taxon>
        <taxon>Kineosporiales</taxon>
        <taxon>Kineosporiaceae</taxon>
        <taxon>Kineosporia</taxon>
    </lineage>
</organism>
<dbReference type="RefSeq" id="WP_231480807.1">
    <property type="nucleotide sequence ID" value="NZ_BAAAZO010000006.1"/>
</dbReference>
<dbReference type="SUPFAM" id="SSF56747">
    <property type="entry name" value="Prim-pol domain"/>
    <property type="match status" value="1"/>
</dbReference>
<evidence type="ECO:0000256" key="1">
    <source>
        <dbReference type="SAM" id="MobiDB-lite"/>
    </source>
</evidence>
<name>A0ABP6ZWC1_9ACTN</name>
<dbReference type="SMART" id="SM00943">
    <property type="entry name" value="Prim-Pol"/>
    <property type="match status" value="1"/>
</dbReference>
<feature type="domain" description="DNA primase/polymerase bifunctional N-terminal" evidence="2">
    <location>
        <begin position="15"/>
        <end position="211"/>
    </location>
</feature>
<dbReference type="Proteomes" id="UP001501074">
    <property type="component" value="Unassembled WGS sequence"/>
</dbReference>
<dbReference type="EMBL" id="BAAAZO010000006">
    <property type="protein sequence ID" value="GAA3618439.1"/>
    <property type="molecule type" value="Genomic_DNA"/>
</dbReference>
<dbReference type="Pfam" id="PF09250">
    <property type="entry name" value="Prim-Pol"/>
    <property type="match status" value="1"/>
</dbReference>
<proteinExistence type="predicted"/>
<keyword evidence="4" id="KW-1185">Reference proteome</keyword>
<sequence length="332" mass="35169">MNRIPGDRGRLLAAALEYAERGWHVFPLRPRDKRPAFPDHAEARCTGRDPRCRRAERHVSWEERATTDPARITAAWTSATYGIGIATGPSGLLVIDLDQPKTGRPGAARPPVEWEEPGIADGADVFALLCRRAGQPVPWDTHTVRTGSGGLHLYFTPPTGARLRCTAGSLGWLIDTRAHGGYVVAPPTTVAGREYVTEYGQSQAEPLPEWLGEALTPRPLPVQGPTPVRLLAGTGRVRAYLEAALSRAAEAIQTSGPGQHNRALYGAAVQLGQLVAGGALTAETVRAELLPAAIAVGQSEAEAHRTITSGLSAGADRPRTLPGTTLSHGAVA</sequence>